<gene>
    <name evidence="7" type="primary">ERG27</name>
    <name evidence="7" type="ORF">MOBT1_000957</name>
</gene>
<dbReference type="GO" id="GO:0005811">
    <property type="term" value="C:lipid droplet"/>
    <property type="evidence" value="ECO:0007669"/>
    <property type="project" value="TreeGrafter"/>
</dbReference>
<keyword evidence="2" id="KW-0521">NADP</keyword>
<keyword evidence="3" id="KW-0752">Steroid biosynthesis</keyword>
<dbReference type="InterPro" id="IPR036291">
    <property type="entry name" value="NAD(P)-bd_dom_sf"/>
</dbReference>
<evidence type="ECO:0000256" key="2">
    <source>
        <dbReference type="ARBA" id="ARBA00022857"/>
    </source>
</evidence>
<name>A0AAF0DZJ9_9BASI</name>
<protein>
    <submittedName>
        <fullName evidence="7">3beta-hydroxysteroid 3-dehydrogenase</fullName>
        <ecNumber evidence="7">1.1.1.270</ecNumber>
    </submittedName>
</protein>
<dbReference type="EC" id="1.1.1.270" evidence="7"/>
<dbReference type="PANTHER" id="PTHR43647:SF1">
    <property type="entry name" value="3-KETO-STEROID REDUCTASE ERG27"/>
    <property type="match status" value="1"/>
</dbReference>
<dbReference type="AlphaFoldDB" id="A0AAF0DZJ9"/>
<proteinExistence type="inferred from homology"/>
<dbReference type="InterPro" id="IPR051593">
    <property type="entry name" value="Ergosterol_Biosynth_ERG27"/>
</dbReference>
<evidence type="ECO:0000313" key="7">
    <source>
        <dbReference type="EMBL" id="WFD02275.1"/>
    </source>
</evidence>
<organism evidence="7 8">
    <name type="scientific">Malassezia obtusa</name>
    <dbReference type="NCBI Taxonomy" id="76774"/>
    <lineage>
        <taxon>Eukaryota</taxon>
        <taxon>Fungi</taxon>
        <taxon>Dikarya</taxon>
        <taxon>Basidiomycota</taxon>
        <taxon>Ustilaginomycotina</taxon>
        <taxon>Malasseziomycetes</taxon>
        <taxon>Malasseziales</taxon>
        <taxon>Malasseziaceae</taxon>
        <taxon>Malassezia</taxon>
    </lineage>
</organism>
<dbReference type="PANTHER" id="PTHR43647">
    <property type="entry name" value="DEHYDROGENASE"/>
    <property type="match status" value="1"/>
</dbReference>
<comment type="similarity">
    <text evidence="6">Belongs to the short-chain dehydrogenases/reductases (SDR) family. ERG27 subfamily.</text>
</comment>
<evidence type="ECO:0000256" key="3">
    <source>
        <dbReference type="ARBA" id="ARBA00022955"/>
    </source>
</evidence>
<dbReference type="GO" id="GO:0005789">
    <property type="term" value="C:endoplasmic reticulum membrane"/>
    <property type="evidence" value="ECO:0007669"/>
    <property type="project" value="TreeGrafter"/>
</dbReference>
<evidence type="ECO:0000256" key="1">
    <source>
        <dbReference type="ARBA" id="ARBA00022516"/>
    </source>
</evidence>
<accession>A0AAF0DZJ9</accession>
<evidence type="ECO:0000256" key="5">
    <source>
        <dbReference type="ARBA" id="ARBA00023098"/>
    </source>
</evidence>
<evidence type="ECO:0000256" key="4">
    <source>
        <dbReference type="ARBA" id="ARBA00023002"/>
    </source>
</evidence>
<evidence type="ECO:0000256" key="6">
    <source>
        <dbReference type="ARBA" id="ARBA00023593"/>
    </source>
</evidence>
<reference evidence="7" key="1">
    <citation type="submission" date="2023-03" db="EMBL/GenBank/DDBJ databases">
        <title>Mating type loci evolution in Malassezia.</title>
        <authorList>
            <person name="Coelho M.A."/>
        </authorList>
    </citation>
    <scope>NUCLEOTIDE SEQUENCE</scope>
    <source>
        <strain evidence="7">CBS 7876</strain>
    </source>
</reference>
<keyword evidence="1" id="KW-0444">Lipid biosynthesis</keyword>
<sequence length="353" mass="39350">MSRPIILVTGANGGVGLGEVAMKRQAHLLMQVKDAASSAVETTGSQELRARFTNDRSAPAPQRNAAAVAEYRRRFVQTVRTRYPYLTHLVLNAGGAAWAGINWPLAFFEILTSLHRAVTRPSYKLQHPSEKTADGFGWVWEINCGMHYLLANELAPHMRASPYNAPSRIIWTGSLEASMSDYHPEDFQCLNHTITPHAYESTKYQCELAALGMDERFRKDERGPRVYTAHPGIVASSIFSEVIHVLLLSLMKLVFYAVRAELMQARWTFSPHHPIEAYKGAVAASYVAVAPPQDLDSTVRYGAQCTWFGNEYVFPGRVDGWTPTDDGTPQNRVLGLARDMLHRYDEALAGATR</sequence>
<evidence type="ECO:0000313" key="8">
    <source>
        <dbReference type="Proteomes" id="UP001214603"/>
    </source>
</evidence>
<dbReference type="GO" id="GO:0000253">
    <property type="term" value="F:3-beta-hydroxysteroid 3-dehydrogenase (NADP+) activity"/>
    <property type="evidence" value="ECO:0007669"/>
    <property type="project" value="UniProtKB-EC"/>
</dbReference>
<dbReference type="GO" id="GO:0006694">
    <property type="term" value="P:steroid biosynthetic process"/>
    <property type="evidence" value="ECO:0007669"/>
    <property type="project" value="UniProtKB-KW"/>
</dbReference>
<dbReference type="EMBL" id="CP119934">
    <property type="protein sequence ID" value="WFD02275.1"/>
    <property type="molecule type" value="Genomic_DNA"/>
</dbReference>
<keyword evidence="8" id="KW-1185">Reference proteome</keyword>
<dbReference type="Gene3D" id="3.40.50.720">
    <property type="entry name" value="NAD(P)-binding Rossmann-like Domain"/>
    <property type="match status" value="1"/>
</dbReference>
<keyword evidence="4 7" id="KW-0560">Oxidoreductase</keyword>
<dbReference type="GO" id="GO:0005741">
    <property type="term" value="C:mitochondrial outer membrane"/>
    <property type="evidence" value="ECO:0007669"/>
    <property type="project" value="TreeGrafter"/>
</dbReference>
<keyword evidence="5" id="KW-0443">Lipid metabolism</keyword>
<dbReference type="Proteomes" id="UP001214603">
    <property type="component" value="Chromosome 1"/>
</dbReference>
<dbReference type="SUPFAM" id="SSF51735">
    <property type="entry name" value="NAD(P)-binding Rossmann-fold domains"/>
    <property type="match status" value="1"/>
</dbReference>